<keyword evidence="3" id="KW-0997">Cell inner membrane</keyword>
<evidence type="ECO:0000256" key="8">
    <source>
        <dbReference type="ARBA" id="ARBA00023136"/>
    </source>
</evidence>
<evidence type="ECO:0000313" key="14">
    <source>
        <dbReference type="Proteomes" id="UP000706039"/>
    </source>
</evidence>
<evidence type="ECO:0000256" key="3">
    <source>
        <dbReference type="ARBA" id="ARBA00022519"/>
    </source>
</evidence>
<evidence type="ECO:0000256" key="11">
    <source>
        <dbReference type="ARBA" id="ARBA00035585"/>
    </source>
</evidence>
<comment type="caution">
    <text evidence="13">The sequence shown here is derived from an EMBL/GenBank/DDBJ whole genome shotgun (WGS) entry which is preliminary data.</text>
</comment>
<feature type="transmembrane region" description="Helical" evidence="12">
    <location>
        <begin position="32"/>
        <end position="54"/>
    </location>
</feature>
<evidence type="ECO:0000256" key="7">
    <source>
        <dbReference type="ARBA" id="ARBA00023065"/>
    </source>
</evidence>
<gene>
    <name evidence="12 13" type="primary">crcB</name>
    <name evidence="12" type="synonym">fluC</name>
    <name evidence="13" type="ORF">K7G82_21420</name>
</gene>
<sequence>MIHLFLVMLGGALGSGARYGVGRASLAMLGPGYPWGTLTVNLAGGFAMGLLAGLISRFVSGEEWRLLLGVGVLGGFTTFSAFSLEVANMIERGTIGTAALYVAVSVVGSVAALFVGLALARGFA</sequence>
<evidence type="ECO:0000256" key="1">
    <source>
        <dbReference type="ARBA" id="ARBA00004651"/>
    </source>
</evidence>
<evidence type="ECO:0000256" key="5">
    <source>
        <dbReference type="ARBA" id="ARBA00022989"/>
    </source>
</evidence>
<comment type="catalytic activity">
    <reaction evidence="11">
        <text>fluoride(in) = fluoride(out)</text>
        <dbReference type="Rhea" id="RHEA:76159"/>
        <dbReference type="ChEBI" id="CHEBI:17051"/>
    </reaction>
    <physiologicalReaction direction="left-to-right" evidence="11">
        <dbReference type="Rhea" id="RHEA:76160"/>
    </physiologicalReaction>
</comment>
<reference evidence="13 14" key="1">
    <citation type="submission" date="2021-08" db="EMBL/GenBank/DDBJ databases">
        <authorList>
            <person name="Tuo L."/>
        </authorList>
    </citation>
    <scope>NUCLEOTIDE SEQUENCE [LARGE SCALE GENOMIC DNA]</scope>
    <source>
        <strain evidence="13 14">JCM 31229</strain>
    </source>
</reference>
<evidence type="ECO:0000313" key="13">
    <source>
        <dbReference type="EMBL" id="MBY8824878.1"/>
    </source>
</evidence>
<feature type="binding site" evidence="12">
    <location>
        <position position="74"/>
    </location>
    <ligand>
        <name>Na(+)</name>
        <dbReference type="ChEBI" id="CHEBI:29101"/>
        <note>structural</note>
    </ligand>
</feature>
<name>A0ABS7PUD0_9SPHN</name>
<accession>A0ABS7PUD0</accession>
<dbReference type="PANTHER" id="PTHR28259:SF1">
    <property type="entry name" value="FLUORIDE EXPORT PROTEIN 1-RELATED"/>
    <property type="match status" value="1"/>
</dbReference>
<protein>
    <recommendedName>
        <fullName evidence="12">Fluoride-specific ion channel FluC</fullName>
    </recommendedName>
</protein>
<keyword evidence="2 12" id="KW-1003">Cell membrane</keyword>
<dbReference type="NCBIfam" id="TIGR00494">
    <property type="entry name" value="crcB"/>
    <property type="match status" value="1"/>
</dbReference>
<keyword evidence="12" id="KW-0813">Transport</keyword>
<dbReference type="Proteomes" id="UP000706039">
    <property type="component" value="Unassembled WGS sequence"/>
</dbReference>
<keyword evidence="9 12" id="KW-0407">Ion channel</keyword>
<keyword evidence="5 12" id="KW-1133">Transmembrane helix</keyword>
<feature type="binding site" evidence="12">
    <location>
        <position position="77"/>
    </location>
    <ligand>
        <name>Na(+)</name>
        <dbReference type="ChEBI" id="CHEBI:29101"/>
        <note>structural</note>
    </ligand>
</feature>
<keyword evidence="8 12" id="KW-0472">Membrane</keyword>
<proteinExistence type="inferred from homology"/>
<dbReference type="Pfam" id="PF02537">
    <property type="entry name" value="CRCB"/>
    <property type="match status" value="1"/>
</dbReference>
<evidence type="ECO:0000256" key="2">
    <source>
        <dbReference type="ARBA" id="ARBA00022475"/>
    </source>
</evidence>
<dbReference type="EMBL" id="JAINVV010000010">
    <property type="protein sequence ID" value="MBY8824878.1"/>
    <property type="molecule type" value="Genomic_DNA"/>
</dbReference>
<comment type="activity regulation">
    <text evidence="12">Na(+) is not transported, but it plays an essential structural role and its presence is essential for fluoride channel function.</text>
</comment>
<keyword evidence="6 12" id="KW-0915">Sodium</keyword>
<keyword evidence="14" id="KW-1185">Reference proteome</keyword>
<dbReference type="PANTHER" id="PTHR28259">
    <property type="entry name" value="FLUORIDE EXPORT PROTEIN 1-RELATED"/>
    <property type="match status" value="1"/>
</dbReference>
<dbReference type="InterPro" id="IPR003691">
    <property type="entry name" value="FluC"/>
</dbReference>
<feature type="transmembrane region" description="Helical" evidence="12">
    <location>
        <begin position="66"/>
        <end position="86"/>
    </location>
</feature>
<dbReference type="RefSeq" id="WP_222991987.1">
    <property type="nucleotide sequence ID" value="NZ_JAINVV010000010.1"/>
</dbReference>
<feature type="transmembrane region" description="Helical" evidence="12">
    <location>
        <begin position="98"/>
        <end position="120"/>
    </location>
</feature>
<evidence type="ECO:0000256" key="12">
    <source>
        <dbReference type="HAMAP-Rule" id="MF_00454"/>
    </source>
</evidence>
<comment type="subcellular location">
    <subcellularLocation>
        <location evidence="1 12">Cell membrane</location>
        <topology evidence="1 12">Multi-pass membrane protein</topology>
    </subcellularLocation>
</comment>
<evidence type="ECO:0000256" key="9">
    <source>
        <dbReference type="ARBA" id="ARBA00023303"/>
    </source>
</evidence>
<evidence type="ECO:0000256" key="6">
    <source>
        <dbReference type="ARBA" id="ARBA00023053"/>
    </source>
</evidence>
<organism evidence="13 14">
    <name type="scientific">Sphingomonas colocasiae</name>
    <dbReference type="NCBI Taxonomy" id="1848973"/>
    <lineage>
        <taxon>Bacteria</taxon>
        <taxon>Pseudomonadati</taxon>
        <taxon>Pseudomonadota</taxon>
        <taxon>Alphaproteobacteria</taxon>
        <taxon>Sphingomonadales</taxon>
        <taxon>Sphingomonadaceae</taxon>
        <taxon>Sphingomonas</taxon>
    </lineage>
</organism>
<keyword evidence="4 12" id="KW-0812">Transmembrane</keyword>
<keyword evidence="12" id="KW-0479">Metal-binding</keyword>
<evidence type="ECO:0000256" key="10">
    <source>
        <dbReference type="ARBA" id="ARBA00035120"/>
    </source>
</evidence>
<keyword evidence="7 12" id="KW-0406">Ion transport</keyword>
<dbReference type="HAMAP" id="MF_00454">
    <property type="entry name" value="FluC"/>
    <property type="match status" value="1"/>
</dbReference>
<comment type="function">
    <text evidence="12">Fluoride-specific ion channel. Important for reducing fluoride concentration in the cell, thus reducing its toxicity.</text>
</comment>
<evidence type="ECO:0000256" key="4">
    <source>
        <dbReference type="ARBA" id="ARBA00022692"/>
    </source>
</evidence>
<dbReference type="NCBIfam" id="NF010791">
    <property type="entry name" value="PRK14195.1"/>
    <property type="match status" value="1"/>
</dbReference>
<comment type="similarity">
    <text evidence="10 12">Belongs to the fluoride channel Fluc/FEX (TC 1.A.43) family.</text>
</comment>